<gene>
    <name evidence="1" type="ORF">I4F81_000904</name>
</gene>
<name>A0ACC3BK10_PYRYE</name>
<reference evidence="1" key="1">
    <citation type="submission" date="2019-11" db="EMBL/GenBank/DDBJ databases">
        <title>Nori genome reveals adaptations in red seaweeds to the harsh intertidal environment.</title>
        <authorList>
            <person name="Wang D."/>
            <person name="Mao Y."/>
        </authorList>
    </citation>
    <scope>NUCLEOTIDE SEQUENCE</scope>
    <source>
        <tissue evidence="1">Gametophyte</tissue>
    </source>
</reference>
<accession>A0ACC3BK10</accession>
<sequence length="511" mass="51803">MRALRHPNIVALKEVLSSARKVYMVMELVRGGELYWALQREELAEATARRYFQQLVDAVDYCHRRGVYHRDLKPENLLLGEDGTLKITDFGLSAIKMQATGAQAILRTSCGSPHYVSPEVRWATGYSGAAVDAWSCGVILYLLLTGWLPFHHDEPAALQAQIDACVVDIPACVPAPAADLLSRLLVRDPARRLSLRGVKRHPWFTVDYTPAVETDEEAEEAEEAAAAAAAAAAAEAAAASAAAASAAAEAAAAAAAASARRPPLALAPTALPPSARRAASPVADAAALPPTPPSTTATTGGGDGGRGGRRRRPGTGLPRLLSSDGSASCVTAASSSSAVTEGGVGGGLPPIPRGRRASAAATIDGSGTRGRRGGGGGGGIGGRGDASPSRSPPLSGYKKPRRATTLYGLRRFGAAAAAGGGGGSVGGGGGVGAGGPGGRPSVFAEDGDSTASADGGGSASAGGGFAFVRRLSGRSCDPSDEEEAYGRGRRSLGVTRSFKNLTRFLRHAPAA</sequence>
<organism evidence="1 2">
    <name type="scientific">Pyropia yezoensis</name>
    <name type="common">Susabi-nori</name>
    <name type="synonym">Porphyra yezoensis</name>
    <dbReference type="NCBI Taxonomy" id="2788"/>
    <lineage>
        <taxon>Eukaryota</taxon>
        <taxon>Rhodophyta</taxon>
        <taxon>Bangiophyceae</taxon>
        <taxon>Bangiales</taxon>
        <taxon>Bangiaceae</taxon>
        <taxon>Pyropia</taxon>
    </lineage>
</organism>
<keyword evidence="2" id="KW-1185">Reference proteome</keyword>
<proteinExistence type="predicted"/>
<comment type="caution">
    <text evidence="1">The sequence shown here is derived from an EMBL/GenBank/DDBJ whole genome shotgun (WGS) entry which is preliminary data.</text>
</comment>
<protein>
    <submittedName>
        <fullName evidence="1">Uncharacterized protein</fullName>
    </submittedName>
</protein>
<evidence type="ECO:0000313" key="1">
    <source>
        <dbReference type="EMBL" id="KAK1858295.1"/>
    </source>
</evidence>
<dbReference type="EMBL" id="CM020618">
    <property type="protein sequence ID" value="KAK1858295.1"/>
    <property type="molecule type" value="Genomic_DNA"/>
</dbReference>
<dbReference type="Proteomes" id="UP000798662">
    <property type="component" value="Chromosome 1"/>
</dbReference>
<evidence type="ECO:0000313" key="2">
    <source>
        <dbReference type="Proteomes" id="UP000798662"/>
    </source>
</evidence>